<proteinExistence type="predicted"/>
<dbReference type="Gene3D" id="3.40.50.1110">
    <property type="entry name" value="SGNH hydrolase"/>
    <property type="match status" value="1"/>
</dbReference>
<evidence type="ECO:0000313" key="2">
    <source>
        <dbReference type="EMBL" id="OWF36584.1"/>
    </source>
</evidence>
<dbReference type="Proteomes" id="UP000242188">
    <property type="component" value="Unassembled WGS sequence"/>
</dbReference>
<organism evidence="2 3">
    <name type="scientific">Mizuhopecten yessoensis</name>
    <name type="common">Japanese scallop</name>
    <name type="synonym">Patinopecten yessoensis</name>
    <dbReference type="NCBI Taxonomy" id="6573"/>
    <lineage>
        <taxon>Eukaryota</taxon>
        <taxon>Metazoa</taxon>
        <taxon>Spiralia</taxon>
        <taxon>Lophotrochozoa</taxon>
        <taxon>Mollusca</taxon>
        <taxon>Bivalvia</taxon>
        <taxon>Autobranchia</taxon>
        <taxon>Pteriomorphia</taxon>
        <taxon>Pectinida</taxon>
        <taxon>Pectinoidea</taxon>
        <taxon>Pectinidae</taxon>
        <taxon>Mizuhopecten</taxon>
    </lineage>
</organism>
<dbReference type="SUPFAM" id="SSF52266">
    <property type="entry name" value="SGNH hydrolase"/>
    <property type="match status" value="1"/>
</dbReference>
<evidence type="ECO:0000259" key="1">
    <source>
        <dbReference type="Pfam" id="PF13472"/>
    </source>
</evidence>
<dbReference type="InterPro" id="IPR036514">
    <property type="entry name" value="SGNH_hydro_sf"/>
</dbReference>
<sequence>MFGYSGGTVPKLRGSEKLWTDIRQWQPHIVILQVGGNDLCARDRSCEQIARDIVNFARQLRHCLGIVLVFVCDIFKRPQPRGISPNVYASRRTETNSLLRDWVPQHDRLVFWGHRRLHDSPRRLFLHDQCHLNQEGTKKNYRSIRLALTEPYMASKSKRAPRKRKAPASASQDDEVCGISTLAAVTEQITKNVTAAVLQELRRVPIVDVPVTPKGKWGDPHQLLLALRSNYKKILLCLPQHLFWCPS</sequence>
<reference evidence="2 3" key="1">
    <citation type="journal article" date="2017" name="Nat. Ecol. Evol.">
        <title>Scallop genome provides insights into evolution of bilaterian karyotype and development.</title>
        <authorList>
            <person name="Wang S."/>
            <person name="Zhang J."/>
            <person name="Jiao W."/>
            <person name="Li J."/>
            <person name="Xun X."/>
            <person name="Sun Y."/>
            <person name="Guo X."/>
            <person name="Huan P."/>
            <person name="Dong B."/>
            <person name="Zhang L."/>
            <person name="Hu X."/>
            <person name="Sun X."/>
            <person name="Wang J."/>
            <person name="Zhao C."/>
            <person name="Wang Y."/>
            <person name="Wang D."/>
            <person name="Huang X."/>
            <person name="Wang R."/>
            <person name="Lv J."/>
            <person name="Li Y."/>
            <person name="Zhang Z."/>
            <person name="Liu B."/>
            <person name="Lu W."/>
            <person name="Hui Y."/>
            <person name="Liang J."/>
            <person name="Zhou Z."/>
            <person name="Hou R."/>
            <person name="Li X."/>
            <person name="Liu Y."/>
            <person name="Li H."/>
            <person name="Ning X."/>
            <person name="Lin Y."/>
            <person name="Zhao L."/>
            <person name="Xing Q."/>
            <person name="Dou J."/>
            <person name="Li Y."/>
            <person name="Mao J."/>
            <person name="Guo H."/>
            <person name="Dou H."/>
            <person name="Li T."/>
            <person name="Mu C."/>
            <person name="Jiang W."/>
            <person name="Fu Q."/>
            <person name="Fu X."/>
            <person name="Miao Y."/>
            <person name="Liu J."/>
            <person name="Yu Q."/>
            <person name="Li R."/>
            <person name="Liao H."/>
            <person name="Li X."/>
            <person name="Kong Y."/>
            <person name="Jiang Z."/>
            <person name="Chourrout D."/>
            <person name="Li R."/>
            <person name="Bao Z."/>
        </authorList>
    </citation>
    <scope>NUCLEOTIDE SEQUENCE [LARGE SCALE GENOMIC DNA]</scope>
    <source>
        <strain evidence="2 3">PY_sf001</strain>
    </source>
</reference>
<comment type="caution">
    <text evidence="2">The sequence shown here is derived from an EMBL/GenBank/DDBJ whole genome shotgun (WGS) entry which is preliminary data.</text>
</comment>
<dbReference type="EMBL" id="NEDP02076561">
    <property type="protein sequence ID" value="OWF36584.1"/>
    <property type="molecule type" value="Genomic_DNA"/>
</dbReference>
<dbReference type="Pfam" id="PF13472">
    <property type="entry name" value="Lipase_GDSL_2"/>
    <property type="match status" value="1"/>
</dbReference>
<gene>
    <name evidence="2" type="ORF">KP79_PYT03095</name>
</gene>
<accession>A0A210PJD1</accession>
<name>A0A210PJD1_MIZYE</name>
<keyword evidence="3" id="KW-1185">Reference proteome</keyword>
<dbReference type="AlphaFoldDB" id="A0A210PJD1"/>
<dbReference type="InterPro" id="IPR013830">
    <property type="entry name" value="SGNH_hydro"/>
</dbReference>
<evidence type="ECO:0000313" key="3">
    <source>
        <dbReference type="Proteomes" id="UP000242188"/>
    </source>
</evidence>
<protein>
    <recommendedName>
        <fullName evidence="1">SGNH hydrolase-type esterase domain-containing protein</fullName>
    </recommendedName>
</protein>
<feature type="domain" description="SGNH hydrolase-type esterase" evidence="1">
    <location>
        <begin position="2"/>
        <end position="137"/>
    </location>
</feature>